<feature type="domain" description="Sushi" evidence="10">
    <location>
        <begin position="1092"/>
        <end position="1152"/>
    </location>
</feature>
<evidence type="ECO:0000259" key="8">
    <source>
        <dbReference type="PROSITE" id="PS50026"/>
    </source>
</evidence>
<feature type="domain" description="Pentraxin (PTX)" evidence="11">
    <location>
        <begin position="888"/>
        <end position="1091"/>
    </location>
</feature>
<dbReference type="SUPFAM" id="SSF49899">
    <property type="entry name" value="Concanavalin A-like lectins/glucanases"/>
    <property type="match status" value="1"/>
</dbReference>
<dbReference type="SMART" id="SM00159">
    <property type="entry name" value="PTX"/>
    <property type="match status" value="1"/>
</dbReference>
<feature type="domain" description="EGF-like" evidence="8">
    <location>
        <begin position="733"/>
        <end position="769"/>
    </location>
</feature>
<feature type="domain" description="Sushi" evidence="10">
    <location>
        <begin position="1153"/>
        <end position="1210"/>
    </location>
</feature>
<dbReference type="Pfam" id="PF00008">
    <property type="entry name" value="EGF"/>
    <property type="match status" value="2"/>
</dbReference>
<feature type="domain" description="Sushi" evidence="10">
    <location>
        <begin position="2422"/>
        <end position="2479"/>
    </location>
</feature>
<dbReference type="InterPro" id="IPR049883">
    <property type="entry name" value="NOTCH1_EGF-like"/>
</dbReference>
<feature type="disulfide bond" evidence="7">
    <location>
        <begin position="3319"/>
        <end position="3346"/>
    </location>
</feature>
<dbReference type="Pfam" id="PF02494">
    <property type="entry name" value="HYR"/>
    <property type="match status" value="2"/>
</dbReference>
<feature type="domain" description="Sushi" evidence="10">
    <location>
        <begin position="1444"/>
        <end position="1500"/>
    </location>
</feature>
<dbReference type="GeneID" id="100373057"/>
<feature type="disulfide bond" evidence="7">
    <location>
        <begin position="3675"/>
        <end position="3702"/>
    </location>
</feature>
<dbReference type="PROSITE" id="PS50923">
    <property type="entry name" value="SUSHI"/>
    <property type="match status" value="50"/>
</dbReference>
<feature type="domain" description="Sushi" evidence="10">
    <location>
        <begin position="1673"/>
        <end position="1730"/>
    </location>
</feature>
<dbReference type="PROSITE" id="PS50026">
    <property type="entry name" value="EGF_3"/>
    <property type="match status" value="5"/>
</dbReference>
<feature type="domain" description="Sushi" evidence="10">
    <location>
        <begin position="2998"/>
        <end position="3055"/>
    </location>
</feature>
<feature type="disulfide bond" evidence="6">
    <location>
        <begin position="721"/>
        <end position="730"/>
    </location>
</feature>
<feature type="domain" description="Sushi" evidence="10">
    <location>
        <begin position="2480"/>
        <end position="2537"/>
    </location>
</feature>
<dbReference type="PANTHER" id="PTHR19325:SF575">
    <property type="entry name" value="LOCOMOTION-RELATED PROTEIN HIKARU GENKI"/>
    <property type="match status" value="1"/>
</dbReference>
<dbReference type="InterPro" id="IPR001759">
    <property type="entry name" value="PTX_dom"/>
</dbReference>
<feature type="domain" description="EGF-like" evidence="8">
    <location>
        <begin position="771"/>
        <end position="807"/>
    </location>
</feature>
<feature type="disulfide bond" evidence="7">
    <location>
        <begin position="3261"/>
        <end position="3288"/>
    </location>
</feature>
<dbReference type="SMART" id="SM01411">
    <property type="entry name" value="Ephrin_rec_like"/>
    <property type="match status" value="3"/>
</dbReference>
<gene>
    <name evidence="13" type="primary">LOC100373057</name>
</gene>
<feature type="disulfide bond" evidence="7">
    <location>
        <begin position="1123"/>
        <end position="1150"/>
    </location>
</feature>
<feature type="domain" description="Sushi" evidence="10">
    <location>
        <begin position="2769"/>
        <end position="2825"/>
    </location>
</feature>
<feature type="disulfide bond" evidence="7">
    <location>
        <begin position="3142"/>
        <end position="3169"/>
    </location>
</feature>
<feature type="disulfide bond" evidence="7">
    <location>
        <begin position="1213"/>
        <end position="1256"/>
    </location>
</feature>
<feature type="domain" description="Sushi" evidence="10">
    <location>
        <begin position="1386"/>
        <end position="1443"/>
    </location>
</feature>
<feature type="disulfide bond" evidence="7">
    <location>
        <begin position="1414"/>
        <end position="1441"/>
    </location>
</feature>
<feature type="disulfide bond" evidence="7">
    <location>
        <begin position="1931"/>
        <end position="1958"/>
    </location>
</feature>
<evidence type="ECO:0000259" key="10">
    <source>
        <dbReference type="PROSITE" id="PS50923"/>
    </source>
</evidence>
<dbReference type="InterPro" id="IPR000436">
    <property type="entry name" value="Sushi_SCR_CCP_dom"/>
</dbReference>
<evidence type="ECO:0000256" key="4">
    <source>
        <dbReference type="ARBA" id="ARBA00023157"/>
    </source>
</evidence>
<feature type="disulfide bond" evidence="7">
    <location>
        <begin position="2623"/>
        <end position="2650"/>
    </location>
</feature>
<feature type="domain" description="Sushi" evidence="10">
    <location>
        <begin position="3291"/>
        <end position="3348"/>
    </location>
</feature>
<feature type="domain" description="Sushi" evidence="10">
    <location>
        <begin position="3518"/>
        <end position="3580"/>
    </location>
</feature>
<feature type="domain" description="Sushi" evidence="10">
    <location>
        <begin position="3407"/>
        <end position="3464"/>
    </location>
</feature>
<evidence type="ECO:0000256" key="6">
    <source>
        <dbReference type="PROSITE-ProRule" id="PRU00076"/>
    </source>
</evidence>
<feature type="disulfide bond" evidence="7">
    <location>
        <begin position="1816"/>
        <end position="1843"/>
    </location>
</feature>
<dbReference type="Gene3D" id="2.10.50.10">
    <property type="entry name" value="Tumor Necrosis Factor Receptor, subunit A, domain 2"/>
    <property type="match status" value="2"/>
</dbReference>
<evidence type="ECO:0000313" key="13">
    <source>
        <dbReference type="RefSeq" id="XP_006814579.1"/>
    </source>
</evidence>
<evidence type="ECO:0000256" key="7">
    <source>
        <dbReference type="PROSITE-ProRule" id="PRU00302"/>
    </source>
</evidence>
<feature type="domain" description="Sushi" evidence="10">
    <location>
        <begin position="2191"/>
        <end position="2247"/>
    </location>
</feature>
<dbReference type="InterPro" id="IPR009030">
    <property type="entry name" value="Growth_fac_rcpt_cys_sf"/>
</dbReference>
<feature type="disulfide bond" evidence="7">
    <location>
        <begin position="1181"/>
        <end position="1208"/>
    </location>
</feature>
<feature type="disulfide bond" evidence="6">
    <location>
        <begin position="873"/>
        <end position="882"/>
    </location>
</feature>
<organism evidence="12 13">
    <name type="scientific">Saccoglossus kowalevskii</name>
    <name type="common">Acorn worm</name>
    <dbReference type="NCBI Taxonomy" id="10224"/>
    <lineage>
        <taxon>Eukaryota</taxon>
        <taxon>Metazoa</taxon>
        <taxon>Hemichordata</taxon>
        <taxon>Enteropneusta</taxon>
        <taxon>Harrimaniidae</taxon>
        <taxon>Saccoglossus</taxon>
    </lineage>
</organism>
<dbReference type="PROSITE" id="PS01187">
    <property type="entry name" value="EGF_CA"/>
    <property type="match status" value="2"/>
</dbReference>
<dbReference type="Pfam" id="PF00084">
    <property type="entry name" value="Sushi"/>
    <property type="match status" value="49"/>
</dbReference>
<evidence type="ECO:0000259" key="9">
    <source>
        <dbReference type="PROSITE" id="PS50825"/>
    </source>
</evidence>
<accession>A0ABM0M3I8</accession>
<reference evidence="13" key="1">
    <citation type="submission" date="2025-08" db="UniProtKB">
        <authorList>
            <consortium name="RefSeq"/>
        </authorList>
    </citation>
    <scope>IDENTIFICATION</scope>
    <source>
        <tissue evidence="13">Testes</tissue>
    </source>
</reference>
<feature type="domain" description="HYR" evidence="9">
    <location>
        <begin position="121"/>
        <end position="205"/>
    </location>
</feature>
<keyword evidence="3" id="KW-0677">Repeat</keyword>
<feature type="disulfide bond" evidence="7">
    <location>
        <begin position="28"/>
        <end position="55"/>
    </location>
</feature>
<dbReference type="SUPFAM" id="SSF57184">
    <property type="entry name" value="Growth factor receptor domain"/>
    <property type="match status" value="2"/>
</dbReference>
<feature type="domain" description="Sushi" evidence="10">
    <location>
        <begin position="2364"/>
        <end position="2421"/>
    </location>
</feature>
<dbReference type="Pfam" id="PF07699">
    <property type="entry name" value="Ephrin_rec_like"/>
    <property type="match status" value="2"/>
</dbReference>
<feature type="domain" description="Sushi" evidence="10">
    <location>
        <begin position="2883"/>
        <end position="2939"/>
    </location>
</feature>
<evidence type="ECO:0000256" key="3">
    <source>
        <dbReference type="ARBA" id="ARBA00022737"/>
    </source>
</evidence>
<dbReference type="Proteomes" id="UP000694865">
    <property type="component" value="Unplaced"/>
</dbReference>
<feature type="domain" description="Sushi" evidence="10">
    <location>
        <begin position="2133"/>
        <end position="2190"/>
    </location>
</feature>
<dbReference type="InterPro" id="IPR001881">
    <property type="entry name" value="EGF-like_Ca-bd_dom"/>
</dbReference>
<feature type="domain" description="Sushi" evidence="10">
    <location>
        <begin position="2711"/>
        <end position="2768"/>
    </location>
</feature>
<evidence type="ECO:0000256" key="2">
    <source>
        <dbReference type="ARBA" id="ARBA00022659"/>
    </source>
</evidence>
<dbReference type="InterPro" id="IPR050350">
    <property type="entry name" value="Compl-Cell_Adhes-Reg"/>
</dbReference>
<feature type="domain" description="Sushi" evidence="10">
    <location>
        <begin position="3349"/>
        <end position="3406"/>
    </location>
</feature>
<dbReference type="CDD" id="cd00033">
    <property type="entry name" value="CCP"/>
    <property type="match status" value="49"/>
</dbReference>
<feature type="domain" description="Sushi" evidence="10">
    <location>
        <begin position="2940"/>
        <end position="2997"/>
    </location>
</feature>
<feature type="disulfide bond" evidence="7">
    <location>
        <begin position="2508"/>
        <end position="2535"/>
    </location>
</feature>
<keyword evidence="2 7" id="KW-0768">Sushi</keyword>
<feature type="domain" description="Sushi" evidence="10">
    <location>
        <begin position="1501"/>
        <end position="1558"/>
    </location>
</feature>
<feature type="disulfide bond" evidence="7">
    <location>
        <begin position="2161"/>
        <end position="2188"/>
    </location>
</feature>
<feature type="domain" description="Sushi" evidence="10">
    <location>
        <begin position="3647"/>
        <end position="3704"/>
    </location>
</feature>
<feature type="domain" description="Sushi" evidence="10">
    <location>
        <begin position="1788"/>
        <end position="1845"/>
    </location>
</feature>
<dbReference type="Gene3D" id="2.60.120.200">
    <property type="match status" value="1"/>
</dbReference>
<dbReference type="InterPro" id="IPR003410">
    <property type="entry name" value="HYR_dom"/>
</dbReference>
<feature type="disulfide bond" evidence="6">
    <location>
        <begin position="835"/>
        <end position="844"/>
    </location>
</feature>
<dbReference type="InterPro" id="IPR013032">
    <property type="entry name" value="EGF-like_CS"/>
</dbReference>
<feature type="disulfide bond" evidence="7">
    <location>
        <begin position="2968"/>
        <end position="2995"/>
    </location>
</feature>
<proteinExistence type="predicted"/>
<feature type="disulfide bond" evidence="7">
    <location>
        <begin position="3551"/>
        <end position="3578"/>
    </location>
</feature>
<comment type="caution">
    <text evidence="6">Lacks conserved residue(s) required for the propagation of feature annotation.</text>
</comment>
<dbReference type="InterPro" id="IPR000742">
    <property type="entry name" value="EGF"/>
</dbReference>
<feature type="disulfide bond" evidence="6">
    <location>
        <begin position="797"/>
        <end position="806"/>
    </location>
</feature>
<feature type="domain" description="Sushi" evidence="10">
    <location>
        <begin position="1559"/>
        <end position="1615"/>
    </location>
</feature>
<feature type="domain" description="Sushi" evidence="10">
    <location>
        <begin position="3056"/>
        <end position="3113"/>
    </location>
</feature>
<feature type="domain" description="Sushi" evidence="10">
    <location>
        <begin position="1271"/>
        <end position="1328"/>
    </location>
</feature>
<feature type="domain" description="Sushi" evidence="10">
    <location>
        <begin position="1846"/>
        <end position="1902"/>
    </location>
</feature>
<feature type="domain" description="Sushi" evidence="10">
    <location>
        <begin position="1961"/>
        <end position="2017"/>
    </location>
</feature>
<feature type="disulfide bond" evidence="7">
    <location>
        <begin position="3377"/>
        <end position="3404"/>
    </location>
</feature>
<dbReference type="PROSITE" id="PS50825">
    <property type="entry name" value="HYR"/>
    <property type="match status" value="2"/>
</dbReference>
<feature type="domain" description="HYR" evidence="9">
    <location>
        <begin position="206"/>
        <end position="284"/>
    </location>
</feature>
<dbReference type="SUPFAM" id="SSF57535">
    <property type="entry name" value="Complement control module/SCR domain"/>
    <property type="match status" value="49"/>
</dbReference>
<dbReference type="RefSeq" id="XP_006814579.1">
    <property type="nucleotide sequence ID" value="XM_006814516.1"/>
</dbReference>
<name>A0ABM0M3I8_SACKO</name>
<feature type="domain" description="Sushi" evidence="10">
    <location>
        <begin position="2076"/>
        <end position="2132"/>
    </location>
</feature>
<dbReference type="CDD" id="cd00054">
    <property type="entry name" value="EGF_CA"/>
    <property type="match status" value="5"/>
</dbReference>
<evidence type="ECO:0000256" key="1">
    <source>
        <dbReference type="ARBA" id="ARBA00022536"/>
    </source>
</evidence>
<feature type="disulfide bond" evidence="7">
    <location>
        <begin position="1094"/>
        <end position="1137"/>
    </location>
</feature>
<protein>
    <submittedName>
        <fullName evidence="13">Sushi, von Willebrand factor type A, EGF and pentraxin domain-containing protein 1-like</fullName>
    </submittedName>
</protein>
<feature type="disulfide bond" evidence="7">
    <location>
        <begin position="2392"/>
        <end position="2419"/>
    </location>
</feature>
<dbReference type="Gene3D" id="2.10.70.10">
    <property type="entry name" value="Complement Module, domain 1"/>
    <property type="match status" value="49"/>
</dbReference>
<feature type="domain" description="EGF-like" evidence="8">
    <location>
        <begin position="695"/>
        <end position="731"/>
    </location>
</feature>
<dbReference type="PANTHER" id="PTHR19325">
    <property type="entry name" value="COMPLEMENT COMPONENT-RELATED SUSHI DOMAIN-CONTAINING"/>
    <property type="match status" value="1"/>
</dbReference>
<feature type="domain" description="Sushi" evidence="10">
    <location>
        <begin position="3233"/>
        <end position="3290"/>
    </location>
</feature>
<feature type="domain" description="Sushi" evidence="10">
    <location>
        <begin position="1616"/>
        <end position="1672"/>
    </location>
</feature>
<feature type="domain" description="Sushi" evidence="10">
    <location>
        <begin position="1"/>
        <end position="57"/>
    </location>
</feature>
<dbReference type="InterPro" id="IPR011641">
    <property type="entry name" value="Tyr-kin_ephrin_A/B_rcpt-like"/>
</dbReference>
<dbReference type="Pfam" id="PF07645">
    <property type="entry name" value="EGF_CA"/>
    <property type="match status" value="1"/>
</dbReference>
<dbReference type="InterPro" id="IPR035976">
    <property type="entry name" value="Sushi/SCR/CCP_sf"/>
</dbReference>
<feature type="disulfide bond" evidence="7">
    <location>
        <begin position="1701"/>
        <end position="1728"/>
    </location>
</feature>
<dbReference type="InterPro" id="IPR018097">
    <property type="entry name" value="EGF_Ca-bd_CS"/>
</dbReference>
<dbReference type="PROSITE" id="PS00022">
    <property type="entry name" value="EGF_1"/>
    <property type="match status" value="5"/>
</dbReference>
<feature type="disulfide bond" evidence="7">
    <location>
        <begin position="3203"/>
        <end position="3230"/>
    </location>
</feature>
<feature type="disulfide bond" evidence="7">
    <location>
        <begin position="1529"/>
        <end position="1556"/>
    </location>
</feature>
<evidence type="ECO:0000313" key="12">
    <source>
        <dbReference type="Proteomes" id="UP000694865"/>
    </source>
</evidence>
<keyword evidence="1 6" id="KW-0245">EGF-like domain</keyword>
<feature type="domain" description="Sushi" evidence="10">
    <location>
        <begin position="2538"/>
        <end position="2594"/>
    </location>
</feature>
<keyword evidence="12" id="KW-1185">Reference proteome</keyword>
<keyword evidence="4 6" id="KW-1015">Disulfide bond</keyword>
<feature type="domain" description="EGF-like" evidence="8">
    <location>
        <begin position="809"/>
        <end position="845"/>
    </location>
</feature>
<feature type="domain" description="Sushi" evidence="10">
    <location>
        <begin position="2306"/>
        <end position="2363"/>
    </location>
</feature>
<dbReference type="SMART" id="SM00181">
    <property type="entry name" value="EGF"/>
    <property type="match status" value="6"/>
</dbReference>
<dbReference type="PROSITE" id="PS51828">
    <property type="entry name" value="PTX_2"/>
    <property type="match status" value="1"/>
</dbReference>
<feature type="domain" description="Sushi" evidence="10">
    <location>
        <begin position="2826"/>
        <end position="2882"/>
    </location>
</feature>
<feature type="domain" description="Sushi" evidence="10">
    <location>
        <begin position="2595"/>
        <end position="2652"/>
    </location>
</feature>
<feature type="domain" description="Sushi" evidence="10">
    <location>
        <begin position="3581"/>
        <end position="3646"/>
    </location>
</feature>
<feature type="domain" description="Sushi" evidence="10">
    <location>
        <begin position="3465"/>
        <end position="3515"/>
    </location>
</feature>
<feature type="disulfide bond" evidence="7">
    <location>
        <begin position="3084"/>
        <end position="3111"/>
    </location>
</feature>
<feature type="domain" description="Sushi" evidence="10">
    <location>
        <begin position="1329"/>
        <end position="1385"/>
    </location>
</feature>
<dbReference type="PROSITE" id="PS00010">
    <property type="entry name" value="ASX_HYDROXYL"/>
    <property type="match status" value="4"/>
</dbReference>
<feature type="domain" description="Sushi" evidence="10">
    <location>
        <begin position="58"/>
        <end position="122"/>
    </location>
</feature>
<feature type="disulfide bond" evidence="7">
    <location>
        <begin position="3174"/>
        <end position="3217"/>
    </location>
</feature>
<feature type="disulfide bond" evidence="7">
    <location>
        <begin position="3026"/>
        <end position="3053"/>
    </location>
</feature>
<dbReference type="PROSITE" id="PS01186">
    <property type="entry name" value="EGF_2"/>
    <property type="match status" value="4"/>
</dbReference>
<feature type="domain" description="Sushi" evidence="10">
    <location>
        <begin position="1731"/>
        <end position="1787"/>
    </location>
</feature>
<dbReference type="Pfam" id="PF00354">
    <property type="entry name" value="Pentaxin"/>
    <property type="match status" value="1"/>
</dbReference>
<feature type="domain" description="Sushi" evidence="10">
    <location>
        <begin position="1211"/>
        <end position="1270"/>
    </location>
</feature>
<feature type="disulfide bond" evidence="7">
    <location>
        <begin position="3735"/>
        <end position="3762"/>
    </location>
</feature>
<keyword evidence="5" id="KW-0325">Glycoprotein</keyword>
<feature type="domain" description="Sushi" evidence="10">
    <location>
        <begin position="2653"/>
        <end position="2710"/>
    </location>
</feature>
<evidence type="ECO:0000256" key="5">
    <source>
        <dbReference type="ARBA" id="ARBA00023180"/>
    </source>
</evidence>
<dbReference type="Gene3D" id="2.10.25.10">
    <property type="entry name" value="Laminin"/>
    <property type="match status" value="5"/>
</dbReference>
<feature type="domain" description="EGF-like" evidence="8">
    <location>
        <begin position="847"/>
        <end position="883"/>
    </location>
</feature>
<feature type="domain" description="Sushi" evidence="10">
    <location>
        <begin position="3172"/>
        <end position="3232"/>
    </location>
</feature>
<sequence length="3840" mass="420108">MPLSAPLHGSMDCDRRDSAFMTVCSFKCYSGYQLIGTRKRECLAIGEWSGLQVSCREITCPVRANVENGVIDPSRCLEAKSSVQSICLVSCKKGYTRKGPGKYHCLITGEWTDEDKVTTCTDTSPPTIVCPLSIVTETSSNSNTAIVEWDMPDTEDNSDDPVSLTVVPAVTSPHPLPIGVHNINYTATDKVGNKAHCNFMVFVRDVQPPVIEHCRSPPTILSLEPMTYVDWEQPRFSDNSGEITSITQTHHPGIFSWGTTVVEYVASDAAGNTRKCHIVLQVQESICDIPEDPLHGETLCSPLDSGINCSLQCIEGYGFAIKPNAGYYCDNNGIWYPYSELPWPDCSVKRSANNAHKAMSVKYHTVQRTCNVTILDKIPEAFRTQLSEKISEFCQNDVLCELNNVTASCKEVETEETIESKNGLNLLRRRRRRSRSDVPVEEDIIVEITVLGTKCFTYSNKYGSIDLPNSSDQVEAEKRQLVLLDELSKTPLELQNEATIGNLDLYLDGDVLDVDTTSIKTKPTTPICTSGKVLEGDQCGSYQDEEAQLQCKHCPTNSSTVESRSRSQDNCHELCSPGTFSPTGLEQCEGCEIGYYQPDAGSTDCLACPFGTTTANIGTPTLQECKEPCLSGYVSMDGMAPCYPCPIGYYQPDDRQSQCYQCPNGVNTKSGGSSLYTQCEGVSSDDNETIYGILQFNECFAFPCQNNGNCSPMPAGYQCQCRPGYTGVHCEFDINECESDPCVNNATCHDEINYFVCQCLPGFTGTSCEYEVDECLSNPCQNNGTCNDLIGRFNCDCLPGYLGNQCEIDIDECLTNSCYNNATCMDKVNGFSCHCMQGYSGILCDIDINECLSAPCSSTSTCLDLVGSYQCICPPAYSGVHCDIELHSNFSMLFEFSGTVDYVEMRNSLPDMVEFTLAFWLRTSDKQNYGTVISYAVENNNDNFNTLVITDYSGFVLYVNGESIVTDVTANDDIWHHIAVTWSSIQGVWHIYKDGSLAATGDALSPNYILPGGGILVLGQEQDTYGGSFSAPESFVGQLSVLNIWDRVFTKEEIDNIVLSCQDYHGNIKAWPDFLQGIQGRVRTIDSKDVCHGCPYPDPPRNGSIRGLSSSLAAPAAEIRFSCDPGFDLVGYHISRCHIHNNWIPEPPNCKIQKCSFPSDIINGKKNMTSHSYGGVVKWFCKHGYTLVGNAEITCKENGIWSGSKPTCQIIQCDDLPQVWHGTVTEISRTILTSGSIVTFGCDPGYTLIGDSAVRCEQNGNWSAVPKCVPRKCESPSSIDNGKITSTGSTYGDTMKYSCDKGHYLIGEDSRKCDINGKWSGNEPVCQVVTCKHPTKPDHGDVSVNDHTYGSIAEFWCEAGYVLKGNKTAKCFDSGDWVSAPTCEPVECGLPENPLHGTRNVTGVVFRDTVTYDCDYGYNLSGVKIRTCLESSLWSGIAAECIPVSCGKPKDVDDAKHIGSNHYYGGSVIYKCREGYLMTGHDNTTCQANGEWSEPPRCNPVKCGFPKQIKHGKLTVTGIELRQVVMYNCEVGYQIQGTSRRICQPSGNWSNRDPSCEPVECGPPPHVPNANNVGNNYTYNQQVVYSCKVGHEMAGAAISTCTANREWTTPPECRPINCNLPPDVEHASSVGHYTTFGSTVNYTCDNGYLSKHNLAITCLADRNWTPAPICQPVNCGTPWYVDHAVINGSQFTYSKSVTYSCELGYILKGDAEHLCRADATWSGSSPVCEIINCGTPDVVHHAEYTGTNFSYGSILEFNCLSGYTIHGNETVICREDGKWTQVPHCEPVNCGAPQSVPNSLIEVSGNTFGDSVKYDCNVGYKLYGIHEITCLADAQWSDNVPVCQIISCGTPYNVTHATYTSTGDVYNSVTEYACDEGYDMIGEDTITCLHNEEWAAAPICVPVDCGTPHKIHRGSIIFSGQVFGDTVEYSCDKGYKIIGNKQRNCLSTGSWSSQEPECKLISCGEPLKLDHGRYTARAHVYGSKVEYSCHSGYELAGSATVECLATGQWSQLPICLPVSCFVPETIPHSIITATTYTHGSIVSYECETGYQLRGNHQRTCQADASWSGKPPTCDIIQCGPPVDVNYAVVNGENYVYESIVEFICEPGYKMIGNSNVICQETGKWTIPPVCSPVSCGPPTSVSHGSVLGEGYTYKQTVQYQCDVGYILIGEHERTCQNDGSWGGESPVCQIISCGPPKVVDKATQTGDRYTFGNAVNYKCDVGYRLQGNKTIICLADSKWTAGPMCNPVDCGRPDEIDNGVATVHGTTFKERTTYTCNLGYLLEGDSHRDCLEDGSWSGEAPECRIVTCGTAVDLHHASHNGSGIHQYDDAVHYRCHVGYEKQGYHIVKCTDTGEWTDQPTCQPVSCDRLDRLANGRIQTSGHTYQHNATYNCDKGYHLLGNSVRTCLANKTWSGVSPSCDLISCGTQPEIQHARSDNSSEHTYGAVVEFSCNSGYVLSGNSTIICKENGQWTHPPVCTPITCQQPDAVENAIVSSNGHSYKHKISYRCDIGHQLIGDSERECLADGSWSGEAPLCQIMSCGLPHEVSHADYIGGTFTYGSSVRYSCHSGYDLKGYKVIRCLMNGVWTPGPVCTPVLCKDLEQVDNAIATFTGQTFGHRVIYACYTGFQLNGDSERVCQANGEWDGESPVCEVVRCSRPPNVRFGLSRGNYNDEYDSFVRYICKPGYRITGTQTVRCEASGKWSTPPSCVPVKCTQLTNIPHGTATTLRNTYGGSVLYDCEQGYTLIGSKERICEASATWSESQPTCRIVSCGLPTDVPYASHSSSDYTFKSTVSYICDPGYEMVGDATSECQASGSWTAAPVCIPVSCGQPAGIQHASIIGDDFSYGDTVKVECHSGFYIQGEQLLRCQTNRKWSARPECIIVTCGEPTPILHATVVAHELNYGNKAEYKCFTGYELRGNNMVVCQSTSEWTAPPACEPVSCGPPPSLDHATTTSTGHRFTDVITYHCDIGYRLEGQVERECNAYGHWSGESPQCLLISCGAPEKVSNSVQINTAYTYNSIVTYNCKPGYELIGTREIVCTVNSEWTPEPPECRIVKCPTPKPIVNGQIHGTEYTFSHVVTYTCKSGYRLVGIGSQTCLMNKTWSYTQPKCEGISCKPPDTIAHGQVVGDTFDFDSTVQYVCNAGYELVGTGIRKCTADSSWSEVAPLCIPVVCGTPPHVDHGRYSLQHGDDFTYKSRVQYRCDIGYTEDIDGLLECGEDSRWYGRVPICHRISCGEPQQPENGFIKSGNFLYQDTVQYTCLPGFNLVGQNTRDCLSSKQWTGHVPLCEPISCGPPPVVRFSKAHGVQYTFNSTVLYTCHRGYSTVGESEVRCLDSGSWSDDVPTCVPVSCGVPPRLRNGNYHGMEYTFGNSLHYYCHPGYTIQGSPLQHCAANGQWNGTTPQCVPVQCSAPNSIKYGTIIGTIWALGNTIHYGCHTGYQLLGNSSRTCQASGEWSGQTPTCQPISCGNPPVLEHSFISGGNYNYGDYVVYVCQDGYILHGNSVRQCQEDARWSGGNVTCDPVYCSEISSPVHGNVIAYDYSFGSKSYYSCNDGFTLRGASYRTCLASGDWSGQVPRCEPVSCGPAPAVSNAVTLTSANRVAYKNQQFVFGNSVWFDCQIGYRLEGKVVVVCNADGNWSEPPTCQPLQCSALASIDHGYVTSPGYTVNTTAMYGCYDGYELHGSSTTVCLTDQTWSHPQPVCQPISCGQPTKLSNSVLQSLDSETSYRSIINYKCKVGYRLIGNGTSICQHDKRWSPTTAVCSPVDCGASPDVANAVKTGSGHYYGDTVTYNCGHSYQLEGPSAIHCGDDGQWQGTPICVGRLYHYMNINPYNNNQIMVK</sequence>
<dbReference type="SMART" id="SM00032">
    <property type="entry name" value="CCP"/>
    <property type="match status" value="50"/>
</dbReference>
<evidence type="ECO:0000259" key="11">
    <source>
        <dbReference type="PROSITE" id="PS51828"/>
    </source>
</evidence>
<dbReference type="InterPro" id="IPR013320">
    <property type="entry name" value="ConA-like_dom_sf"/>
</dbReference>
<feature type="domain" description="Sushi" evidence="10">
    <location>
        <begin position="2018"/>
        <end position="2075"/>
    </location>
</feature>
<feature type="disulfide bond" evidence="7">
    <location>
        <begin position="2739"/>
        <end position="2766"/>
    </location>
</feature>
<feature type="disulfide bond" evidence="7">
    <location>
        <begin position="2276"/>
        <end position="2303"/>
    </location>
</feature>
<feature type="domain" description="Sushi" evidence="10">
    <location>
        <begin position="3114"/>
        <end position="3171"/>
    </location>
</feature>
<feature type="domain" description="Sushi" evidence="10">
    <location>
        <begin position="1903"/>
        <end position="1960"/>
    </location>
</feature>
<feature type="domain" description="Sushi" evidence="10">
    <location>
        <begin position="2248"/>
        <end position="2305"/>
    </location>
</feature>
<feature type="disulfide bond" evidence="6">
    <location>
        <begin position="759"/>
        <end position="768"/>
    </location>
</feature>
<feature type="domain" description="Sushi" evidence="10">
    <location>
        <begin position="285"/>
        <end position="348"/>
    </location>
</feature>
<feature type="domain" description="Sushi" evidence="10">
    <location>
        <begin position="3705"/>
        <end position="3764"/>
    </location>
</feature>
<feature type="disulfide bond" evidence="7">
    <location>
        <begin position="1299"/>
        <end position="1326"/>
    </location>
</feature>
<dbReference type="InterPro" id="IPR000152">
    <property type="entry name" value="EGF-type_Asp/Asn_hydroxyl_site"/>
</dbReference>
<dbReference type="Pfam" id="PF12661">
    <property type="entry name" value="hEGF"/>
    <property type="match status" value="2"/>
</dbReference>
<feature type="disulfide bond" evidence="7">
    <location>
        <begin position="2046"/>
        <end position="2073"/>
    </location>
</feature>
<dbReference type="PRINTS" id="PR00895">
    <property type="entry name" value="PENTAXIN"/>
</dbReference>
<feature type="disulfide bond" evidence="7">
    <location>
        <begin position="3435"/>
        <end position="3462"/>
    </location>
</feature>
<dbReference type="SUPFAM" id="SSF57196">
    <property type="entry name" value="EGF/Laminin"/>
    <property type="match status" value="2"/>
</dbReference>
<dbReference type="SMART" id="SM00179">
    <property type="entry name" value="EGF_CA"/>
    <property type="match status" value="5"/>
</dbReference>
<feature type="domain" description="Sushi" evidence="10">
    <location>
        <begin position="3765"/>
        <end position="3821"/>
    </location>
</feature>